<organism evidence="1 2">
    <name type="scientific">Ferviditalea candida</name>
    <dbReference type="NCBI Taxonomy" id="3108399"/>
    <lineage>
        <taxon>Bacteria</taxon>
        <taxon>Bacillati</taxon>
        <taxon>Bacillota</taxon>
        <taxon>Bacilli</taxon>
        <taxon>Bacillales</taxon>
        <taxon>Paenibacillaceae</taxon>
        <taxon>Ferviditalea</taxon>
    </lineage>
</organism>
<evidence type="ECO:0000313" key="1">
    <source>
        <dbReference type="EMBL" id="MEB3100186.1"/>
    </source>
</evidence>
<sequence>MISEQELDKYRMDGTLLRVIRDADIGNDVKGYLVAWDEKSVLIRKANRKVVQLSREYTFQPFEMERPRN</sequence>
<evidence type="ECO:0000313" key="2">
    <source>
        <dbReference type="Proteomes" id="UP001310386"/>
    </source>
</evidence>
<dbReference type="EMBL" id="JAYJLD010000001">
    <property type="protein sequence ID" value="MEB3100186.1"/>
    <property type="molecule type" value="Genomic_DNA"/>
</dbReference>
<dbReference type="Proteomes" id="UP001310386">
    <property type="component" value="Unassembled WGS sequence"/>
</dbReference>
<accession>A0ABU5ZES2</accession>
<comment type="caution">
    <text evidence="1">The sequence shown here is derived from an EMBL/GenBank/DDBJ whole genome shotgun (WGS) entry which is preliminary data.</text>
</comment>
<protein>
    <submittedName>
        <fullName evidence="1">Uncharacterized protein</fullName>
    </submittedName>
</protein>
<reference evidence="1" key="1">
    <citation type="submission" date="2023-12" db="EMBL/GenBank/DDBJ databases">
        <title>Fervidustalea candida gen. nov., sp. nov., a novel member of the family Paenibacillaceae isolated from a geothermal area.</title>
        <authorList>
            <person name="Li W.-J."/>
            <person name="Jiao J.-Y."/>
            <person name="Chen Y."/>
        </authorList>
    </citation>
    <scope>NUCLEOTIDE SEQUENCE</scope>
    <source>
        <strain evidence="1">SYSU GA230002</strain>
    </source>
</reference>
<gene>
    <name evidence="1" type="ORF">VF724_00755</name>
</gene>
<name>A0ABU5ZES2_9BACL</name>
<proteinExistence type="predicted"/>
<dbReference type="RefSeq" id="WP_371752293.1">
    <property type="nucleotide sequence ID" value="NZ_JAYJLD010000001.1"/>
</dbReference>
<keyword evidence="2" id="KW-1185">Reference proteome</keyword>